<dbReference type="InterPro" id="IPR050951">
    <property type="entry name" value="Retrovirus_Pol_polyprotein"/>
</dbReference>
<evidence type="ECO:0000259" key="1">
    <source>
        <dbReference type="PROSITE" id="PS50994"/>
    </source>
</evidence>
<dbReference type="AlphaFoldDB" id="F0WNN3"/>
<gene>
    <name evidence="2" type="primary">AlNc14C173G8054</name>
    <name evidence="2" type="ORF">ALNC14_090670</name>
</gene>
<reference evidence="2" key="2">
    <citation type="submission" date="2011-02" db="EMBL/GenBank/DDBJ databases">
        <authorList>
            <person name="MacLean D."/>
        </authorList>
    </citation>
    <scope>NUCLEOTIDE SEQUENCE</scope>
</reference>
<organism evidence="2">
    <name type="scientific">Albugo laibachii Nc14</name>
    <dbReference type="NCBI Taxonomy" id="890382"/>
    <lineage>
        <taxon>Eukaryota</taxon>
        <taxon>Sar</taxon>
        <taxon>Stramenopiles</taxon>
        <taxon>Oomycota</taxon>
        <taxon>Peronosporomycetes</taxon>
        <taxon>Albuginales</taxon>
        <taxon>Albuginaceae</taxon>
        <taxon>Albugo</taxon>
    </lineage>
</organism>
<dbReference type="InterPro" id="IPR001584">
    <property type="entry name" value="Integrase_cat-core"/>
</dbReference>
<dbReference type="InterPro" id="IPR036397">
    <property type="entry name" value="RNaseH_sf"/>
</dbReference>
<dbReference type="GO" id="GO:0003676">
    <property type="term" value="F:nucleic acid binding"/>
    <property type="evidence" value="ECO:0007669"/>
    <property type="project" value="InterPro"/>
</dbReference>
<accession>F0WNN3</accession>
<dbReference type="PANTHER" id="PTHR37984">
    <property type="entry name" value="PROTEIN CBG26694"/>
    <property type="match status" value="1"/>
</dbReference>
<dbReference type="SUPFAM" id="SSF53098">
    <property type="entry name" value="Ribonuclease H-like"/>
    <property type="match status" value="1"/>
</dbReference>
<evidence type="ECO:0000313" key="2">
    <source>
        <dbReference type="EMBL" id="CCA22924.1"/>
    </source>
</evidence>
<dbReference type="Pfam" id="PF17921">
    <property type="entry name" value="Integrase_H2C2"/>
    <property type="match status" value="1"/>
</dbReference>
<dbReference type="EMBL" id="FR824218">
    <property type="protein sequence ID" value="CCA22924.1"/>
    <property type="molecule type" value="Genomic_DNA"/>
</dbReference>
<dbReference type="Gene3D" id="3.30.420.10">
    <property type="entry name" value="Ribonuclease H-like superfamily/Ribonuclease H"/>
    <property type="match status" value="1"/>
</dbReference>
<name>F0WNN3_9STRA</name>
<dbReference type="HOGENOM" id="CLU_817394_0_0_1"/>
<feature type="domain" description="Integrase catalytic" evidence="1">
    <location>
        <begin position="111"/>
        <end position="273"/>
    </location>
</feature>
<dbReference type="PROSITE" id="PS50994">
    <property type="entry name" value="INTEGRASE"/>
    <property type="match status" value="1"/>
</dbReference>
<dbReference type="InterPro" id="IPR041588">
    <property type="entry name" value="Integrase_H2C2"/>
</dbReference>
<dbReference type="GO" id="GO:0015074">
    <property type="term" value="P:DNA integration"/>
    <property type="evidence" value="ECO:0007669"/>
    <property type="project" value="InterPro"/>
</dbReference>
<proteinExistence type="predicted"/>
<protein>
    <submittedName>
        <fullName evidence="2">Uncharacterized protein AlNc14C173G8054</fullName>
    </submittedName>
</protein>
<reference evidence="2" key="1">
    <citation type="journal article" date="2011" name="PLoS Biol.">
        <title>Gene gain and loss during evolution of obligate parasitism in the white rust pathogen of Arabidopsis thaliana.</title>
        <authorList>
            <person name="Kemen E."/>
            <person name="Gardiner A."/>
            <person name="Schultz-Larsen T."/>
            <person name="Kemen A.C."/>
            <person name="Balmuth A.L."/>
            <person name="Robert-Seilaniantz A."/>
            <person name="Bailey K."/>
            <person name="Holub E."/>
            <person name="Studholme D.J."/>
            <person name="Maclean D."/>
            <person name="Jones J.D."/>
        </authorList>
    </citation>
    <scope>NUCLEOTIDE SEQUENCE</scope>
</reference>
<dbReference type="PANTHER" id="PTHR37984:SF5">
    <property type="entry name" value="PROTEIN NYNRIN-LIKE"/>
    <property type="match status" value="1"/>
</dbReference>
<sequence length="340" mass="38935">MDIAIVWSSRKIQGSGSIIIKHNDLLSFKSQPMMRVCLPHTKDDYLRASIISCFHDSNIAAHPGAQRKLLRISQWYHRLTLNQDVPYYVQSCETSTRWKHSNARKYGKMIPIPIPEECWLVFSMDFITGLSNSYGFDAIMTVVDKLAKHSKYRVCNSTDDAQTSAFHFFDCVVRHHELPSIIISDRHSKFVLKFCSSLAKLMEIRQHMTASYPTQTDGQTKRQNLILEDDLRFMVSCHGRYWSDHFGTIMYAHATLVSASTGMSPFEFDTGRKECNPLYPLSSLSSTRQVQHGIAEYAKHSHDLLQEIIDVVKNITFKLRIVKRSTTAGKGRLLLSKPEI</sequence>
<dbReference type="InterPro" id="IPR012337">
    <property type="entry name" value="RNaseH-like_sf"/>
</dbReference>
<dbReference type="Gene3D" id="1.10.340.70">
    <property type="match status" value="1"/>
</dbReference>